<evidence type="ECO:0000313" key="2">
    <source>
        <dbReference type="Proteomes" id="UP000198688"/>
    </source>
</evidence>
<accession>A0A1H1UC41</accession>
<dbReference type="STRING" id="113562.SAMN04489716_1396"/>
<keyword evidence="2" id="KW-1185">Reference proteome</keyword>
<protein>
    <submittedName>
        <fullName evidence="1">Uncharacterized protein</fullName>
    </submittedName>
</protein>
<dbReference type="Proteomes" id="UP000198688">
    <property type="component" value="Chromosome I"/>
</dbReference>
<proteinExistence type="predicted"/>
<dbReference type="EMBL" id="LT629758">
    <property type="protein sequence ID" value="SDS70044.1"/>
    <property type="molecule type" value="Genomic_DNA"/>
</dbReference>
<reference evidence="1 2" key="1">
    <citation type="submission" date="2016-10" db="EMBL/GenBank/DDBJ databases">
        <authorList>
            <person name="de Groot N.N."/>
        </authorList>
    </citation>
    <scope>NUCLEOTIDE SEQUENCE [LARGE SCALE GENOMIC DNA]</scope>
    <source>
        <strain evidence="1 2">DSM 43941</strain>
    </source>
</reference>
<name>A0A1H1UC41_9ACTN</name>
<gene>
    <name evidence="1" type="ORF">SAMN04489716_1396</name>
</gene>
<evidence type="ECO:0000313" key="1">
    <source>
        <dbReference type="EMBL" id="SDS70044.1"/>
    </source>
</evidence>
<dbReference type="AlphaFoldDB" id="A0A1H1UC41"/>
<organism evidence="1 2">
    <name type="scientific">Actinoplanes derwentensis</name>
    <dbReference type="NCBI Taxonomy" id="113562"/>
    <lineage>
        <taxon>Bacteria</taxon>
        <taxon>Bacillati</taxon>
        <taxon>Actinomycetota</taxon>
        <taxon>Actinomycetes</taxon>
        <taxon>Micromonosporales</taxon>
        <taxon>Micromonosporaceae</taxon>
        <taxon>Actinoplanes</taxon>
    </lineage>
</organism>
<sequence>MIALVVVAVGLCAGVGVYGQVRRHNREAAIEWSRQQRLAARTPLQKAAADIDLARRAGDGVHFAVVPERLPPGLVTMEPAVDAYLDGVTDIYSYGDLKALVKYTDVPGRRPCGEHTCVRDTEVGFVTAEAPSLRHASVWLTGQASSAGQESEVRRFWAETRWVPTAEAGWFTKLAYEGDVG</sequence>